<evidence type="ECO:0000256" key="6">
    <source>
        <dbReference type="ARBA" id="ARBA00022833"/>
    </source>
</evidence>
<evidence type="ECO:0000313" key="12">
    <source>
        <dbReference type="EnsemblMetazoa" id="Aqu2.1.38725_001"/>
    </source>
</evidence>
<dbReference type="InterPro" id="IPR002125">
    <property type="entry name" value="CMP_dCMP_dom"/>
</dbReference>
<evidence type="ECO:0000259" key="11">
    <source>
        <dbReference type="PROSITE" id="PS51747"/>
    </source>
</evidence>
<dbReference type="PANTHER" id="PTHR11086">
    <property type="entry name" value="DEOXYCYTIDYLATE DEAMINASE-RELATED"/>
    <property type="match status" value="1"/>
</dbReference>
<evidence type="ECO:0000256" key="9">
    <source>
        <dbReference type="PIRSR" id="PIRSR006019-1"/>
    </source>
</evidence>
<dbReference type="SUPFAM" id="SSF53927">
    <property type="entry name" value="Cytidine deaminase-like"/>
    <property type="match status" value="1"/>
</dbReference>
<dbReference type="AlphaFoldDB" id="A0A1X7VEJ4"/>
<dbReference type="GO" id="GO:0008270">
    <property type="term" value="F:zinc ion binding"/>
    <property type="evidence" value="ECO:0007669"/>
    <property type="project" value="InterPro"/>
</dbReference>
<dbReference type="InterPro" id="IPR035105">
    <property type="entry name" value="Deoxycytidylate_deaminase_dom"/>
</dbReference>
<feature type="active site" description="Proton donor" evidence="9">
    <location>
        <position position="84"/>
    </location>
</feature>
<dbReference type="FunFam" id="3.40.140.10:FF:000021">
    <property type="entry name" value="Deoxycytidylate deaminase"/>
    <property type="match status" value="1"/>
</dbReference>
<dbReference type="InterPro" id="IPR016473">
    <property type="entry name" value="dCMP_deaminase"/>
</dbReference>
<dbReference type="Gene3D" id="3.40.140.10">
    <property type="entry name" value="Cytidine Deaminase, domain 2"/>
    <property type="match status" value="1"/>
</dbReference>
<keyword evidence="6 10" id="KW-0862">Zinc</keyword>
<dbReference type="EC" id="3.5.4.12" evidence="7"/>
<keyword evidence="13" id="KW-1185">Reference proteome</keyword>
<feature type="domain" description="CMP/dCMP-type deaminase" evidence="11">
    <location>
        <begin position="13"/>
        <end position="149"/>
    </location>
</feature>
<feature type="binding site" evidence="10">
    <location>
        <position position="108"/>
    </location>
    <ligand>
        <name>Zn(2+)</name>
        <dbReference type="ChEBI" id="CHEBI:29105"/>
        <note>catalytic</note>
    </ligand>
</feature>
<dbReference type="EnsemblMetazoa" id="XM_003384371.3">
    <property type="protein sequence ID" value="XP_003384419.1"/>
    <property type="gene ID" value="LOC100633670"/>
</dbReference>
<reference evidence="13" key="1">
    <citation type="journal article" date="2010" name="Nature">
        <title>The Amphimedon queenslandica genome and the evolution of animal complexity.</title>
        <authorList>
            <person name="Srivastava M."/>
            <person name="Simakov O."/>
            <person name="Chapman J."/>
            <person name="Fahey B."/>
            <person name="Gauthier M.E."/>
            <person name="Mitros T."/>
            <person name="Richards G.S."/>
            <person name="Conaco C."/>
            <person name="Dacre M."/>
            <person name="Hellsten U."/>
            <person name="Larroux C."/>
            <person name="Putnam N.H."/>
            <person name="Stanke M."/>
            <person name="Adamska M."/>
            <person name="Darling A."/>
            <person name="Degnan S.M."/>
            <person name="Oakley T.H."/>
            <person name="Plachetzki D.C."/>
            <person name="Zhai Y."/>
            <person name="Adamski M."/>
            <person name="Calcino A."/>
            <person name="Cummins S.F."/>
            <person name="Goodstein D.M."/>
            <person name="Harris C."/>
            <person name="Jackson D.J."/>
            <person name="Leys S.P."/>
            <person name="Shu S."/>
            <person name="Woodcroft B.J."/>
            <person name="Vervoort M."/>
            <person name="Kosik K.S."/>
            <person name="Manning G."/>
            <person name="Degnan B.M."/>
            <person name="Rokhsar D.S."/>
        </authorList>
    </citation>
    <scope>NUCLEOTIDE SEQUENCE [LARGE SCALE GENOMIC DNA]</scope>
</reference>
<evidence type="ECO:0000256" key="3">
    <source>
        <dbReference type="ARBA" id="ARBA00022723"/>
    </source>
</evidence>
<dbReference type="Pfam" id="PF00383">
    <property type="entry name" value="dCMP_cyt_deam_1"/>
    <property type="match status" value="1"/>
</dbReference>
<evidence type="ECO:0000256" key="5">
    <source>
        <dbReference type="ARBA" id="ARBA00022801"/>
    </source>
</evidence>
<evidence type="ECO:0000256" key="8">
    <source>
        <dbReference type="ARBA" id="ARBA00041763"/>
    </source>
</evidence>
<dbReference type="GO" id="GO:0006220">
    <property type="term" value="P:pyrimidine nucleotide metabolic process"/>
    <property type="evidence" value="ECO:0007669"/>
    <property type="project" value="InterPro"/>
</dbReference>
<proteinExistence type="inferred from homology"/>
<dbReference type="eggNOG" id="KOG3127">
    <property type="taxonomic scope" value="Eukaryota"/>
</dbReference>
<evidence type="ECO:0000313" key="13">
    <source>
        <dbReference type="Proteomes" id="UP000007879"/>
    </source>
</evidence>
<name>A0A1X7VEJ4_AMPQE</name>
<keyword evidence="3 10" id="KW-0479">Metal-binding</keyword>
<dbReference type="CDD" id="cd01286">
    <property type="entry name" value="deoxycytidylate_deaminase"/>
    <property type="match status" value="1"/>
</dbReference>
<evidence type="ECO:0000256" key="4">
    <source>
        <dbReference type="ARBA" id="ARBA00022727"/>
    </source>
</evidence>
<keyword evidence="4" id="KW-0545">Nucleotide biosynthesis</keyword>
<keyword evidence="5" id="KW-0378">Hydrolase</keyword>
<comment type="similarity">
    <text evidence="2">Belongs to the cytidine and deoxycytidylate deaminase family.</text>
</comment>
<sequence>MAEKSREKPIEMDDDNFFMSLAFLTSDRSKDPVTQVGACVVKDGILISTGYNGMPWGCSDDILPWDGTAKNEEENKRPYVCHAEFNAFVNRGDKDLSGCTLYTGLFPCKDCAKLIVQTGITTVVYMSDKHKEKKKYIIARDILEKANVEVREFVPTYSKLTLKSSATQNPFTASQK</sequence>
<accession>A0A1X7VEJ4</accession>
<dbReference type="KEGG" id="aqu:100633670"/>
<dbReference type="Proteomes" id="UP000007879">
    <property type="component" value="Unassembled WGS sequence"/>
</dbReference>
<dbReference type="PROSITE" id="PS51747">
    <property type="entry name" value="CYT_DCMP_DEAMINASES_2"/>
    <property type="match status" value="1"/>
</dbReference>
<protein>
    <recommendedName>
        <fullName evidence="8">dCMP deaminase</fullName>
        <ecNumber evidence="7">3.5.4.12</ecNumber>
    </recommendedName>
    <alternativeName>
        <fullName evidence="8">dCMP deaminase</fullName>
    </alternativeName>
</protein>
<evidence type="ECO:0000256" key="7">
    <source>
        <dbReference type="ARBA" id="ARBA00038938"/>
    </source>
</evidence>
<dbReference type="InterPro" id="IPR016193">
    <property type="entry name" value="Cytidine_deaminase-like"/>
</dbReference>
<dbReference type="GO" id="GO:0004132">
    <property type="term" value="F:dCMP deaminase activity"/>
    <property type="evidence" value="ECO:0007669"/>
    <property type="project" value="UniProtKB-EC"/>
</dbReference>
<dbReference type="OrthoDB" id="6710946at2759"/>
<evidence type="ECO:0000256" key="10">
    <source>
        <dbReference type="PIRSR" id="PIRSR006019-2"/>
    </source>
</evidence>
<dbReference type="PIRSF" id="PIRSF006019">
    <property type="entry name" value="dCMP_deaminase"/>
    <property type="match status" value="1"/>
</dbReference>
<evidence type="ECO:0000256" key="1">
    <source>
        <dbReference type="ARBA" id="ARBA00001947"/>
    </source>
</evidence>
<organism evidence="12">
    <name type="scientific">Amphimedon queenslandica</name>
    <name type="common">Sponge</name>
    <dbReference type="NCBI Taxonomy" id="400682"/>
    <lineage>
        <taxon>Eukaryota</taxon>
        <taxon>Metazoa</taxon>
        <taxon>Porifera</taxon>
        <taxon>Demospongiae</taxon>
        <taxon>Heteroscleromorpha</taxon>
        <taxon>Haplosclerida</taxon>
        <taxon>Niphatidae</taxon>
        <taxon>Amphimedon</taxon>
    </lineage>
</organism>
<feature type="binding site" evidence="10">
    <location>
        <position position="111"/>
    </location>
    <ligand>
        <name>Zn(2+)</name>
        <dbReference type="ChEBI" id="CHEBI:29105"/>
        <note>catalytic</note>
    </ligand>
</feature>
<dbReference type="GO" id="GO:0009165">
    <property type="term" value="P:nucleotide biosynthetic process"/>
    <property type="evidence" value="ECO:0007669"/>
    <property type="project" value="UniProtKB-KW"/>
</dbReference>
<dbReference type="PANTHER" id="PTHR11086:SF18">
    <property type="entry name" value="DEOXYCYTIDYLATE DEAMINASE"/>
    <property type="match status" value="1"/>
</dbReference>
<reference evidence="12" key="2">
    <citation type="submission" date="2017-05" db="UniProtKB">
        <authorList>
            <consortium name="EnsemblMetazoa"/>
        </authorList>
    </citation>
    <scope>IDENTIFICATION</scope>
</reference>
<dbReference type="EnsemblMetazoa" id="Aqu2.1.38725_001">
    <property type="protein sequence ID" value="Aqu2.1.38725_001"/>
    <property type="gene ID" value="Aqu2.1.38725"/>
</dbReference>
<comment type="cofactor">
    <cofactor evidence="1 10">
        <name>Zn(2+)</name>
        <dbReference type="ChEBI" id="CHEBI:29105"/>
    </cofactor>
</comment>
<dbReference type="GO" id="GO:0005737">
    <property type="term" value="C:cytoplasm"/>
    <property type="evidence" value="ECO:0007669"/>
    <property type="project" value="TreeGrafter"/>
</dbReference>
<gene>
    <name evidence="12" type="primary">100633670</name>
</gene>
<evidence type="ECO:0000256" key="2">
    <source>
        <dbReference type="ARBA" id="ARBA00006576"/>
    </source>
</evidence>
<feature type="binding site" evidence="10">
    <location>
        <position position="82"/>
    </location>
    <ligand>
        <name>Zn(2+)</name>
        <dbReference type="ChEBI" id="CHEBI:29105"/>
        <note>catalytic</note>
    </ligand>
</feature>
<dbReference type="STRING" id="400682.A0A1X7VEJ4"/>
<dbReference type="InParanoid" id="A0A1X7VEJ4"/>
<dbReference type="InterPro" id="IPR015517">
    <property type="entry name" value="dCMP_deaminase-rel"/>
</dbReference>